<dbReference type="Proteomes" id="UP000013024">
    <property type="component" value="Unassembled WGS sequence"/>
</dbReference>
<keyword evidence="2" id="KW-1185">Reference proteome</keyword>
<reference evidence="1 2" key="1">
    <citation type="submission" date="2013-02" db="EMBL/GenBank/DDBJ databases">
        <title>The Genome Sequence of Acinetobacter calcoaceticus CIP 81.8.</title>
        <authorList>
            <consortium name="The Broad Institute Genome Sequencing Platform"/>
            <consortium name="The Broad Institute Genome Sequencing Center for Infectious Disease"/>
            <person name="Cerqueira G."/>
            <person name="Feldgarden M."/>
            <person name="Courvalin P."/>
            <person name="Perichon B."/>
            <person name="Grillot-Courvalin C."/>
            <person name="Clermont D."/>
            <person name="Rocha E."/>
            <person name="Yoon E.-J."/>
            <person name="Nemec A."/>
            <person name="Walker B."/>
            <person name="Young S.K."/>
            <person name="Zeng Q."/>
            <person name="Gargeya S."/>
            <person name="Fitzgerald M."/>
            <person name="Haas B."/>
            <person name="Abouelleil A."/>
            <person name="Alvarado L."/>
            <person name="Arachchi H.M."/>
            <person name="Berlin A.M."/>
            <person name="Chapman S.B."/>
            <person name="Dewar J."/>
            <person name="Goldberg J."/>
            <person name="Griggs A."/>
            <person name="Gujja S."/>
            <person name="Hansen M."/>
            <person name="Howarth C."/>
            <person name="Imamovic A."/>
            <person name="Larimer J."/>
            <person name="McCowan C."/>
            <person name="Murphy C."/>
            <person name="Neiman D."/>
            <person name="Pearson M."/>
            <person name="Priest M."/>
            <person name="Roberts A."/>
            <person name="Saif S."/>
            <person name="Shea T."/>
            <person name="Sisk P."/>
            <person name="Sykes S."/>
            <person name="Wortman J."/>
            <person name="Nusbaum C."/>
            <person name="Birren B."/>
        </authorList>
    </citation>
    <scope>NUCLEOTIDE SEQUENCE [LARGE SCALE GENOMIC DNA]</scope>
    <source>
        <strain evidence="1 2">CIP 81.8</strain>
    </source>
</reference>
<evidence type="ECO:0000313" key="2">
    <source>
        <dbReference type="Proteomes" id="UP000013024"/>
    </source>
</evidence>
<dbReference type="EMBL" id="APQI01000004">
    <property type="protein sequence ID" value="ENV98833.1"/>
    <property type="molecule type" value="Genomic_DNA"/>
</dbReference>
<evidence type="ECO:0000313" key="1">
    <source>
        <dbReference type="EMBL" id="ENV98833.1"/>
    </source>
</evidence>
<sequence length="66" mass="7843">MFKDLNQLYIDKTISEKFGEIKSYSIRSFGSDPYSSPERPFYSYFEITEFKQQAMTLNSMISYTKN</sequence>
<protein>
    <submittedName>
        <fullName evidence="1">Uncharacterized protein</fullName>
    </submittedName>
</protein>
<comment type="caution">
    <text evidence="1">The sequence shown here is derived from an EMBL/GenBank/DDBJ whole genome shotgun (WGS) entry which is preliminary data.</text>
</comment>
<accession>A0ABP2UEJ6</accession>
<proteinExistence type="predicted"/>
<organism evidence="1 2">
    <name type="scientific">Acinetobacter calcoaceticus DSM 30006 = CIP 81.8</name>
    <dbReference type="NCBI Taxonomy" id="981331"/>
    <lineage>
        <taxon>Bacteria</taxon>
        <taxon>Pseudomonadati</taxon>
        <taxon>Pseudomonadota</taxon>
        <taxon>Gammaproteobacteria</taxon>
        <taxon>Moraxellales</taxon>
        <taxon>Moraxellaceae</taxon>
        <taxon>Acinetobacter</taxon>
        <taxon>Acinetobacter calcoaceticus/baumannii complex</taxon>
    </lineage>
</organism>
<gene>
    <name evidence="1" type="ORF">F936_01916</name>
</gene>
<name>A0ABP2UEJ6_ACICA</name>